<dbReference type="PANTHER" id="PTHR11662:SF336">
    <property type="entry name" value="LP19554P"/>
    <property type="match status" value="1"/>
</dbReference>
<feature type="transmembrane region" description="Helical" evidence="6">
    <location>
        <begin position="73"/>
        <end position="95"/>
    </location>
</feature>
<gene>
    <name evidence="7" type="ORF">TPAB3V08_LOCUS4333</name>
</gene>
<dbReference type="InterPro" id="IPR050382">
    <property type="entry name" value="MFS_Na/Anion_cotransporter"/>
</dbReference>
<feature type="region of interest" description="Disordered" evidence="5">
    <location>
        <begin position="314"/>
        <end position="334"/>
    </location>
</feature>
<feature type="transmembrane region" description="Helical" evidence="6">
    <location>
        <begin position="49"/>
        <end position="67"/>
    </location>
</feature>
<evidence type="ECO:0000256" key="5">
    <source>
        <dbReference type="SAM" id="MobiDB-lite"/>
    </source>
</evidence>
<keyword evidence="3 6" id="KW-1133">Transmembrane helix</keyword>
<reference evidence="7" key="1">
    <citation type="submission" date="2021-03" db="EMBL/GenBank/DDBJ databases">
        <authorList>
            <person name="Tran Van P."/>
        </authorList>
    </citation>
    <scope>NUCLEOTIDE SEQUENCE</scope>
</reference>
<organism evidence="7 8">
    <name type="scientific">Timema podura</name>
    <name type="common">Walking stick</name>
    <dbReference type="NCBI Taxonomy" id="61482"/>
    <lineage>
        <taxon>Eukaryota</taxon>
        <taxon>Metazoa</taxon>
        <taxon>Ecdysozoa</taxon>
        <taxon>Arthropoda</taxon>
        <taxon>Hexapoda</taxon>
        <taxon>Insecta</taxon>
        <taxon>Pterygota</taxon>
        <taxon>Neoptera</taxon>
        <taxon>Polyneoptera</taxon>
        <taxon>Phasmatodea</taxon>
        <taxon>Timematodea</taxon>
        <taxon>Timematoidea</taxon>
        <taxon>Timematidae</taxon>
        <taxon>Timema</taxon>
    </lineage>
</organism>
<name>A0ABN7NRV7_TIMPD</name>
<dbReference type="PANTHER" id="PTHR11662">
    <property type="entry name" value="SOLUTE CARRIER FAMILY 17"/>
    <property type="match status" value="1"/>
</dbReference>
<keyword evidence="2 6" id="KW-0812">Transmembrane</keyword>
<evidence type="ECO:0000256" key="6">
    <source>
        <dbReference type="SAM" id="Phobius"/>
    </source>
</evidence>
<accession>A0ABN7NRV7</accession>
<proteinExistence type="predicted"/>
<evidence type="ECO:0000256" key="3">
    <source>
        <dbReference type="ARBA" id="ARBA00022989"/>
    </source>
</evidence>
<feature type="transmembrane region" description="Helical" evidence="6">
    <location>
        <begin position="281"/>
        <end position="301"/>
    </location>
</feature>
<dbReference type="InterPro" id="IPR036259">
    <property type="entry name" value="MFS_trans_sf"/>
</dbReference>
<evidence type="ECO:0000256" key="4">
    <source>
        <dbReference type="ARBA" id="ARBA00023136"/>
    </source>
</evidence>
<comment type="caution">
    <text evidence="7">The sequence shown here is derived from an EMBL/GenBank/DDBJ whole genome shotgun (WGS) entry which is preliminary data.</text>
</comment>
<evidence type="ECO:0000256" key="2">
    <source>
        <dbReference type="ARBA" id="ARBA00022692"/>
    </source>
</evidence>
<sequence length="334" mass="37104">MVTILSILPSGGLASLPYLARLLLGLVFSLVADWLLAKGKMTTWDIRRWFTIPSHLIPGLLLVSIGFTGCNPAFSVALMTLGLGMNGASVVTNLINQHDLAPNFADWAWRLLQEHTGNKYTLWPTTSLCYGWEVHSVWPPKRLLRLIDTQLDDIVKEELMLVYKVITQHGKMSIIYQEGAKTFFHNVHESVIKGCSPYDCINSFEQCSTTELARSCPVPSDILTSYLSLVYYESDALDHVATESGTLYGIMNTFGTLAGGLTPIMVNVITAKKSGLVEWRYVMCIIGFAYLLSGLQFMFLGTANKQYWNNLEDQQSAGERSTGDPLDDTKPTES</sequence>
<keyword evidence="8" id="KW-1185">Reference proteome</keyword>
<evidence type="ECO:0000256" key="1">
    <source>
        <dbReference type="ARBA" id="ARBA00004141"/>
    </source>
</evidence>
<evidence type="ECO:0000313" key="7">
    <source>
        <dbReference type="EMBL" id="CAG2057354.1"/>
    </source>
</evidence>
<feature type="transmembrane region" description="Helical" evidence="6">
    <location>
        <begin position="18"/>
        <end position="37"/>
    </location>
</feature>
<comment type="subcellular location">
    <subcellularLocation>
        <location evidence="1">Membrane</location>
        <topology evidence="1">Multi-pass membrane protein</topology>
    </subcellularLocation>
</comment>
<dbReference type="SUPFAM" id="SSF103473">
    <property type="entry name" value="MFS general substrate transporter"/>
    <property type="match status" value="1"/>
</dbReference>
<protein>
    <submittedName>
        <fullName evidence="7">Uncharacterized protein</fullName>
    </submittedName>
</protein>
<dbReference type="EMBL" id="CAJPIN010005271">
    <property type="protein sequence ID" value="CAG2057354.1"/>
    <property type="molecule type" value="Genomic_DNA"/>
</dbReference>
<keyword evidence="4 6" id="KW-0472">Membrane</keyword>
<evidence type="ECO:0000313" key="8">
    <source>
        <dbReference type="Proteomes" id="UP001153148"/>
    </source>
</evidence>
<dbReference type="Proteomes" id="UP001153148">
    <property type="component" value="Unassembled WGS sequence"/>
</dbReference>
<dbReference type="Gene3D" id="1.20.1250.20">
    <property type="entry name" value="MFS general substrate transporter like domains"/>
    <property type="match status" value="1"/>
</dbReference>